<dbReference type="OrthoDB" id="983143at2"/>
<comment type="caution">
    <text evidence="3">The sequence shown here is derived from an EMBL/GenBank/DDBJ whole genome shotgun (WGS) entry which is preliminary data.</text>
</comment>
<keyword evidence="2" id="KW-0732">Signal</keyword>
<dbReference type="InterPro" id="IPR043741">
    <property type="entry name" value="DUF5686"/>
</dbReference>
<dbReference type="AlphaFoldDB" id="A0A255Z4G2"/>
<dbReference type="InterPro" id="IPR008969">
    <property type="entry name" value="CarboxyPept-like_regulatory"/>
</dbReference>
<evidence type="ECO:0000313" key="4">
    <source>
        <dbReference type="Proteomes" id="UP000216605"/>
    </source>
</evidence>
<dbReference type="Pfam" id="PF13715">
    <property type="entry name" value="CarbopepD_reg_2"/>
    <property type="match status" value="1"/>
</dbReference>
<dbReference type="EMBL" id="NOXV01000273">
    <property type="protein sequence ID" value="OYQ36322.1"/>
    <property type="molecule type" value="Genomic_DNA"/>
</dbReference>
<sequence>MKYTCLLMLLLAWPAIAQVTGKITSRSGEAVPFAGITVAGTFIATSTNENGYYSLPIKQDGNYTIIIRSLGYKTRKIKAVINKLPYRLDITLEPESYELQEIIISNKNNPATTVIKNAIAAKEKNTEKISSFEADFYSRGIFRIKDVPEKILGQELGDLGLGLDSARSGVIYLSETVSRIRYKRPGKINETVIASKVSGEDNGFSFNNAGAADFDFYNDYLPFEVNVVSPVAGNAFNYYDYVLESTFFDEDKHLINKIKITPLRRGEPAFTGYIYVVEGSWAIYAADVSIRGPQVRQGMLDKLTIRQNYSYNSAENLWLKNVQVIDFEASIFSVDFTGRFSYVYSNYILSPQPVTLSNEVITFTEGSNNKSESFWNSARPIPLTGEEKNDYAKKKPPAGT</sequence>
<organism evidence="3 4">
    <name type="scientific">Flavobacterium cyanobacteriorum</name>
    <dbReference type="NCBI Taxonomy" id="2022802"/>
    <lineage>
        <taxon>Bacteria</taxon>
        <taxon>Pseudomonadati</taxon>
        <taxon>Bacteroidota</taxon>
        <taxon>Flavobacteriia</taxon>
        <taxon>Flavobacteriales</taxon>
        <taxon>Flavobacteriaceae</taxon>
        <taxon>Flavobacterium</taxon>
    </lineage>
</organism>
<dbReference type="Pfam" id="PF18939">
    <property type="entry name" value="DUF5686"/>
    <property type="match status" value="1"/>
</dbReference>
<gene>
    <name evidence="3" type="ORF">CHU92_09890</name>
</gene>
<feature type="chain" id="PRO_5012310330" description="Carboxypeptidase-like regulatory domain-containing protein" evidence="2">
    <location>
        <begin position="18"/>
        <end position="400"/>
    </location>
</feature>
<name>A0A255Z4G2_9FLAO</name>
<dbReference type="Gene3D" id="2.60.40.1120">
    <property type="entry name" value="Carboxypeptidase-like, regulatory domain"/>
    <property type="match status" value="1"/>
</dbReference>
<dbReference type="SUPFAM" id="SSF49464">
    <property type="entry name" value="Carboxypeptidase regulatory domain-like"/>
    <property type="match status" value="1"/>
</dbReference>
<proteinExistence type="predicted"/>
<dbReference type="Proteomes" id="UP000216605">
    <property type="component" value="Unassembled WGS sequence"/>
</dbReference>
<evidence type="ECO:0000256" key="2">
    <source>
        <dbReference type="SAM" id="SignalP"/>
    </source>
</evidence>
<evidence type="ECO:0008006" key="5">
    <source>
        <dbReference type="Google" id="ProtNLM"/>
    </source>
</evidence>
<accession>A0A255Z4G2</accession>
<feature type="signal peptide" evidence="2">
    <location>
        <begin position="1"/>
        <end position="17"/>
    </location>
</feature>
<dbReference type="RefSeq" id="WP_094415114.1">
    <property type="nucleotide sequence ID" value="NZ_NOXV01000273.1"/>
</dbReference>
<protein>
    <recommendedName>
        <fullName evidence="5">Carboxypeptidase-like regulatory domain-containing protein</fullName>
    </recommendedName>
</protein>
<evidence type="ECO:0000256" key="1">
    <source>
        <dbReference type="SAM" id="MobiDB-lite"/>
    </source>
</evidence>
<keyword evidence="4" id="KW-1185">Reference proteome</keyword>
<feature type="region of interest" description="Disordered" evidence="1">
    <location>
        <begin position="369"/>
        <end position="400"/>
    </location>
</feature>
<evidence type="ECO:0000313" key="3">
    <source>
        <dbReference type="EMBL" id="OYQ36322.1"/>
    </source>
</evidence>
<reference evidence="3 4" key="1">
    <citation type="submission" date="2017-07" db="EMBL/GenBank/DDBJ databases">
        <title>Flavobacterium cyanobacteriorum sp. nov., isolated from cyanobacterial aggregates in a eutrophic lake.</title>
        <authorList>
            <person name="Cai H."/>
        </authorList>
    </citation>
    <scope>NUCLEOTIDE SEQUENCE [LARGE SCALE GENOMIC DNA]</scope>
    <source>
        <strain evidence="3 4">TH021</strain>
    </source>
</reference>